<dbReference type="AlphaFoldDB" id="A0A1H4UWR6"/>
<evidence type="ECO:0000313" key="2">
    <source>
        <dbReference type="Proteomes" id="UP000183038"/>
    </source>
</evidence>
<proteinExistence type="predicted"/>
<name>A0A1H4UWR6_9FLAO</name>
<dbReference type="RefSeq" id="WP_074674585.1">
    <property type="nucleotide sequence ID" value="NZ_FNTB01000001.1"/>
</dbReference>
<dbReference type="EMBL" id="FNTB01000001">
    <property type="protein sequence ID" value="SEC73187.1"/>
    <property type="molecule type" value="Genomic_DNA"/>
</dbReference>
<protein>
    <submittedName>
        <fullName evidence="1">Uncharacterized protein</fullName>
    </submittedName>
</protein>
<sequence length="108" mass="12719">MNDINLKIEQLENRSYKKSLDDAGQYLKGSELYFKKISDNNYIVFNHYNKGKKKYLQGFDCWISTYISENEIGKSKSLSNDLIKLSFDFEEDWQLLNSKIDEVQSTNV</sequence>
<dbReference type="OrthoDB" id="9916514at2"/>
<gene>
    <name evidence="1" type="ORF">SAMN05192540_3935</name>
</gene>
<accession>A0A1H4UWR6</accession>
<organism evidence="1 2">
    <name type="scientific">Maribacter dokdonensis</name>
    <dbReference type="NCBI Taxonomy" id="320912"/>
    <lineage>
        <taxon>Bacteria</taxon>
        <taxon>Pseudomonadati</taxon>
        <taxon>Bacteroidota</taxon>
        <taxon>Flavobacteriia</taxon>
        <taxon>Flavobacteriales</taxon>
        <taxon>Flavobacteriaceae</taxon>
        <taxon>Maribacter</taxon>
    </lineage>
</organism>
<reference evidence="1 2" key="1">
    <citation type="submission" date="2016-10" db="EMBL/GenBank/DDBJ databases">
        <authorList>
            <person name="de Groot N.N."/>
        </authorList>
    </citation>
    <scope>NUCLEOTIDE SEQUENCE [LARGE SCALE GENOMIC DNA]</scope>
    <source>
        <strain evidence="1 2">MAR_2009_71</strain>
    </source>
</reference>
<evidence type="ECO:0000313" key="1">
    <source>
        <dbReference type="EMBL" id="SEC73187.1"/>
    </source>
</evidence>
<dbReference type="Proteomes" id="UP000183038">
    <property type="component" value="Unassembled WGS sequence"/>
</dbReference>